<evidence type="ECO:0000313" key="6">
    <source>
        <dbReference type="Proteomes" id="UP000559987"/>
    </source>
</evidence>
<dbReference type="RefSeq" id="WP_183908212.1">
    <property type="nucleotide sequence ID" value="NZ_JACHXZ010000001.1"/>
</dbReference>
<dbReference type="Proteomes" id="UP000559987">
    <property type="component" value="Unassembled WGS sequence"/>
</dbReference>
<gene>
    <name evidence="5" type="ORF">FHS30_000642</name>
</gene>
<dbReference type="Pfam" id="PF12625">
    <property type="entry name" value="Arabinose_bd"/>
    <property type="match status" value="1"/>
</dbReference>
<evidence type="ECO:0000259" key="4">
    <source>
        <dbReference type="PROSITE" id="PS01124"/>
    </source>
</evidence>
<dbReference type="GO" id="GO:0003700">
    <property type="term" value="F:DNA-binding transcription factor activity"/>
    <property type="evidence" value="ECO:0007669"/>
    <property type="project" value="InterPro"/>
</dbReference>
<dbReference type="SMART" id="SM00342">
    <property type="entry name" value="HTH_ARAC"/>
    <property type="match status" value="1"/>
</dbReference>
<name>A0A839UNY9_9GAMM</name>
<keyword evidence="1" id="KW-0805">Transcription regulation</keyword>
<dbReference type="GO" id="GO:0000976">
    <property type="term" value="F:transcription cis-regulatory region binding"/>
    <property type="evidence" value="ECO:0007669"/>
    <property type="project" value="TreeGrafter"/>
</dbReference>
<feature type="domain" description="HTH araC/xylS-type" evidence="4">
    <location>
        <begin position="231"/>
        <end position="331"/>
    </location>
</feature>
<organism evidence="5 6">
    <name type="scientific">Simiduia aestuariiviva</name>
    <dbReference type="NCBI Taxonomy" id="1510459"/>
    <lineage>
        <taxon>Bacteria</taxon>
        <taxon>Pseudomonadati</taxon>
        <taxon>Pseudomonadota</taxon>
        <taxon>Gammaproteobacteria</taxon>
        <taxon>Cellvibrionales</taxon>
        <taxon>Cellvibrionaceae</taxon>
        <taxon>Simiduia</taxon>
    </lineage>
</organism>
<dbReference type="InterPro" id="IPR032687">
    <property type="entry name" value="AraC-type_N"/>
</dbReference>
<keyword evidence="6" id="KW-1185">Reference proteome</keyword>
<reference evidence="5 6" key="1">
    <citation type="submission" date="2020-08" db="EMBL/GenBank/DDBJ databases">
        <title>Genomic Encyclopedia of Type Strains, Phase III (KMG-III): the genomes of soil and plant-associated and newly described type strains.</title>
        <authorList>
            <person name="Whitman W."/>
        </authorList>
    </citation>
    <scope>NUCLEOTIDE SEQUENCE [LARGE SCALE GENOMIC DNA]</scope>
    <source>
        <strain evidence="5 6">CECT 8571</strain>
    </source>
</reference>
<dbReference type="GO" id="GO:0005829">
    <property type="term" value="C:cytosol"/>
    <property type="evidence" value="ECO:0007669"/>
    <property type="project" value="TreeGrafter"/>
</dbReference>
<dbReference type="PROSITE" id="PS01124">
    <property type="entry name" value="HTH_ARAC_FAMILY_2"/>
    <property type="match status" value="1"/>
</dbReference>
<proteinExistence type="predicted"/>
<dbReference type="Pfam" id="PF12833">
    <property type="entry name" value="HTH_18"/>
    <property type="match status" value="1"/>
</dbReference>
<dbReference type="SUPFAM" id="SSF46689">
    <property type="entry name" value="Homeodomain-like"/>
    <property type="match status" value="1"/>
</dbReference>
<evidence type="ECO:0000256" key="2">
    <source>
        <dbReference type="ARBA" id="ARBA00023125"/>
    </source>
</evidence>
<dbReference type="PANTHER" id="PTHR47894">
    <property type="entry name" value="HTH-TYPE TRANSCRIPTIONAL REGULATOR GADX"/>
    <property type="match status" value="1"/>
</dbReference>
<evidence type="ECO:0000313" key="5">
    <source>
        <dbReference type="EMBL" id="MBB3167466.1"/>
    </source>
</evidence>
<dbReference type="EMBL" id="JACHXZ010000001">
    <property type="protein sequence ID" value="MBB3167466.1"/>
    <property type="molecule type" value="Genomic_DNA"/>
</dbReference>
<dbReference type="PANTHER" id="PTHR47894:SF1">
    <property type="entry name" value="HTH-TYPE TRANSCRIPTIONAL REGULATOR VQSM"/>
    <property type="match status" value="1"/>
</dbReference>
<evidence type="ECO:0000256" key="1">
    <source>
        <dbReference type="ARBA" id="ARBA00023015"/>
    </source>
</evidence>
<dbReference type="Gene3D" id="1.10.10.60">
    <property type="entry name" value="Homeodomain-like"/>
    <property type="match status" value="1"/>
</dbReference>
<dbReference type="InterPro" id="IPR009057">
    <property type="entry name" value="Homeodomain-like_sf"/>
</dbReference>
<dbReference type="AlphaFoldDB" id="A0A839UNY9"/>
<comment type="caution">
    <text evidence="5">The sequence shown here is derived from an EMBL/GenBank/DDBJ whole genome shotgun (WGS) entry which is preliminary data.</text>
</comment>
<accession>A0A839UNY9</accession>
<sequence>MATIGTHYIKSALGGAKARGLNPKALLRMARIPERPLRDPKARIHVDLVARLYYGIAKALNDEFMGFTERPVKLGTFALMAEWVSTAETLEGLLQRGIRFYNQITDELQMSLDYEGEHVYLTTVFKRPELDFEHFYIEYWHVIWHRFASWYIGKPIKLVGAYINYTPIDAEEFRLLFRCPTHLKSKVNRLVFHRSYLSQPLVKSRRELQVFLRRAPIDMLTIPGEDTSLTARINQLLQPKDGQVLSLPNADALARMVGVSEQTLRRKLTAEGISYQQIKDNLRNDMATELLANRSLPIAEVARLLDFSEPRAFTRAFRQWQGKTPTEFRAERAARGALDLPDHLFR</sequence>
<dbReference type="InterPro" id="IPR018060">
    <property type="entry name" value="HTH_AraC"/>
</dbReference>
<protein>
    <submittedName>
        <fullName evidence="5">AraC-like DNA-binding protein</fullName>
    </submittedName>
</protein>
<keyword evidence="2 5" id="KW-0238">DNA-binding</keyword>
<evidence type="ECO:0000256" key="3">
    <source>
        <dbReference type="ARBA" id="ARBA00023163"/>
    </source>
</evidence>
<keyword evidence="3" id="KW-0804">Transcription</keyword>